<dbReference type="InterPro" id="IPR018762">
    <property type="entry name" value="ChpT_C"/>
</dbReference>
<accession>A0A967EK08</accession>
<reference evidence="2" key="1">
    <citation type="submission" date="2020-03" db="EMBL/GenBank/DDBJ databases">
        <title>Roseovarius gahaiensis sp. nov., isolated from Gahai Saline Lake, China.</title>
        <authorList>
            <person name="Sun X."/>
        </authorList>
    </citation>
    <scope>NUCLEOTIDE SEQUENCE</scope>
    <source>
        <strain evidence="2">GH877</strain>
    </source>
</reference>
<dbReference type="InterPro" id="IPR036890">
    <property type="entry name" value="HATPase_C_sf"/>
</dbReference>
<dbReference type="Proteomes" id="UP000639775">
    <property type="component" value="Unassembled WGS sequence"/>
</dbReference>
<keyword evidence="3" id="KW-1185">Reference proteome</keyword>
<proteinExistence type="predicted"/>
<dbReference type="Pfam" id="PF10090">
    <property type="entry name" value="HPTransfase"/>
    <property type="match status" value="1"/>
</dbReference>
<feature type="domain" description="Histidine phosphotransferase ChpT C-terminal" evidence="1">
    <location>
        <begin position="79"/>
        <end position="192"/>
    </location>
</feature>
<evidence type="ECO:0000259" key="1">
    <source>
        <dbReference type="Pfam" id="PF10090"/>
    </source>
</evidence>
<dbReference type="EMBL" id="JAAORB010000038">
    <property type="protein sequence ID" value="NHQ75572.1"/>
    <property type="molecule type" value="Genomic_DNA"/>
</dbReference>
<comment type="caution">
    <text evidence="2">The sequence shown here is derived from an EMBL/GenBank/DDBJ whole genome shotgun (WGS) entry which is preliminary data.</text>
</comment>
<evidence type="ECO:0000313" key="2">
    <source>
        <dbReference type="EMBL" id="NHQ75572.1"/>
    </source>
</evidence>
<dbReference type="Gene3D" id="3.30.565.10">
    <property type="entry name" value="Histidine kinase-like ATPase, C-terminal domain"/>
    <property type="match status" value="1"/>
</dbReference>
<dbReference type="AlphaFoldDB" id="A0A967EK08"/>
<sequence>MPHHTDKIAALIGSRICHDLISPVGAIGNGLELLALAGDTDGPEMQLLQDSARGATAKIRQFRLAFGQAADPQTIGKAEFSTLLSDLYAQGRIALTHALTDDIPRTRAKAIMLAVMCAEQALPFGGQLAVTVAPDRCEVCAESERLAADPTLWNMLQLSKPSADTGPDAIEFLILLHHVADMNMSLNIQVTNNKIIITF</sequence>
<organism evidence="2 3">
    <name type="scientific">Roseovarius gahaiensis</name>
    <dbReference type="NCBI Taxonomy" id="2716691"/>
    <lineage>
        <taxon>Bacteria</taxon>
        <taxon>Pseudomonadati</taxon>
        <taxon>Pseudomonadota</taxon>
        <taxon>Alphaproteobacteria</taxon>
        <taxon>Rhodobacterales</taxon>
        <taxon>Roseobacteraceae</taxon>
        <taxon>Roseovarius</taxon>
    </lineage>
</organism>
<dbReference type="RefSeq" id="WP_167199094.1">
    <property type="nucleotide sequence ID" value="NZ_JAAORB010000038.1"/>
</dbReference>
<evidence type="ECO:0000313" key="3">
    <source>
        <dbReference type="Proteomes" id="UP000639775"/>
    </source>
</evidence>
<protein>
    <recommendedName>
        <fullName evidence="1">Histidine phosphotransferase ChpT C-terminal domain-containing protein</fullName>
    </recommendedName>
</protein>
<gene>
    <name evidence="2" type="ORF">HAT86_14015</name>
</gene>
<dbReference type="Gene3D" id="1.10.287.130">
    <property type="match status" value="1"/>
</dbReference>
<name>A0A967EK08_9RHOB</name>